<dbReference type="EMBL" id="QLMH01000003">
    <property type="protein sequence ID" value="RAK21375.1"/>
    <property type="molecule type" value="Genomic_DNA"/>
</dbReference>
<accession>A0A327YNZ5</accession>
<sequence length="309" mass="34607">MKPFLFAFAALIVLIPILFVLPLGFNRRGKLIIVVVSFCLASFGLLAKSILPLWQVALLLLLLALPVAYLLDKRLGHLLYAAQEQEAEDDLAQIFAPSLSSVESGEAEEKTIVEEQMNDDGQPIKDATAEPVPALPAIDMTESQLESEQQNDSAEEKWPVFEDDDRDDHIEVDEEIQFLENRLQWLEPSSEPLANYDKEGDDIASHLSEIETWLLEEEKRESVHEEAVTNGAIESANSNDMNVSESETFIGESAILADNDFIPELNFEDDRTHMDVEQQDEEHLDKGDVLTVKEHGGISSAVVDKRLHK</sequence>
<keyword evidence="3" id="KW-1185">Reference proteome</keyword>
<reference evidence="2 3" key="1">
    <citation type="submission" date="2018-06" db="EMBL/GenBank/DDBJ databases">
        <title>Genomic Encyclopedia of Type Strains, Phase III (KMG-III): the genomes of soil and plant-associated and newly described type strains.</title>
        <authorList>
            <person name="Whitman W."/>
        </authorList>
    </citation>
    <scope>NUCLEOTIDE SEQUENCE [LARGE SCALE GENOMIC DNA]</scope>
    <source>
        <strain evidence="2 3">CGMCC 1.8979</strain>
    </source>
</reference>
<proteinExistence type="predicted"/>
<name>A0A327YNZ5_9BACL</name>
<gene>
    <name evidence="2" type="ORF">B0I26_103337</name>
</gene>
<keyword evidence="1" id="KW-1133">Transmembrane helix</keyword>
<keyword evidence="1" id="KW-0472">Membrane</keyword>
<evidence type="ECO:0000256" key="1">
    <source>
        <dbReference type="SAM" id="Phobius"/>
    </source>
</evidence>
<protein>
    <submittedName>
        <fullName evidence="2">Uncharacterized protein</fullName>
    </submittedName>
</protein>
<dbReference type="RefSeq" id="WP_111644625.1">
    <property type="nucleotide sequence ID" value="NZ_QLMH01000003.1"/>
</dbReference>
<feature type="transmembrane region" description="Helical" evidence="1">
    <location>
        <begin position="6"/>
        <end position="24"/>
    </location>
</feature>
<dbReference type="Proteomes" id="UP000248555">
    <property type="component" value="Unassembled WGS sequence"/>
</dbReference>
<dbReference type="AlphaFoldDB" id="A0A327YNZ5"/>
<evidence type="ECO:0000313" key="2">
    <source>
        <dbReference type="EMBL" id="RAK21375.1"/>
    </source>
</evidence>
<evidence type="ECO:0000313" key="3">
    <source>
        <dbReference type="Proteomes" id="UP000248555"/>
    </source>
</evidence>
<dbReference type="OrthoDB" id="2697527at2"/>
<comment type="caution">
    <text evidence="2">The sequence shown here is derived from an EMBL/GenBank/DDBJ whole genome shotgun (WGS) entry which is preliminary data.</text>
</comment>
<keyword evidence="1" id="KW-0812">Transmembrane</keyword>
<organism evidence="2 3">
    <name type="scientific">Paranoxybacillus vitaminiphilus</name>
    <dbReference type="NCBI Taxonomy" id="581036"/>
    <lineage>
        <taxon>Bacteria</taxon>
        <taxon>Bacillati</taxon>
        <taxon>Bacillota</taxon>
        <taxon>Bacilli</taxon>
        <taxon>Bacillales</taxon>
        <taxon>Anoxybacillaceae</taxon>
        <taxon>Paranoxybacillus</taxon>
    </lineage>
</organism>
<feature type="transmembrane region" description="Helical" evidence="1">
    <location>
        <begin position="31"/>
        <end position="47"/>
    </location>
</feature>